<gene>
    <name evidence="2" type="ORF">BUE93_11290</name>
</gene>
<reference evidence="2 3" key="1">
    <citation type="submission" date="2017-01" db="EMBL/GenBank/DDBJ databases">
        <title>New insights into the genetic diversity of Chromobacterium isolated from tropical freshwater lake.</title>
        <authorList>
            <person name="Santos A.B."/>
            <person name="Nascimento A.M."/>
            <person name="Da Silva P.C."/>
        </authorList>
    </citation>
    <scope>NUCLEOTIDE SEQUENCE [LARGE SCALE GENOMIC DNA]</scope>
    <source>
        <strain evidence="2 3">56AF</strain>
    </source>
</reference>
<name>A0A2S9X547_9NEIS</name>
<organism evidence="2 3">
    <name type="scientific">Chromobacterium amazonense</name>
    <dbReference type="NCBI Taxonomy" id="1382803"/>
    <lineage>
        <taxon>Bacteria</taxon>
        <taxon>Pseudomonadati</taxon>
        <taxon>Pseudomonadota</taxon>
        <taxon>Betaproteobacteria</taxon>
        <taxon>Neisseriales</taxon>
        <taxon>Chromobacteriaceae</taxon>
        <taxon>Chromobacterium</taxon>
    </lineage>
</organism>
<accession>A0A2S9X547</accession>
<dbReference type="OrthoDB" id="7347988at2"/>
<dbReference type="RefSeq" id="WP_106076877.1">
    <property type="nucleotide sequence ID" value="NZ_MTBD01000025.1"/>
</dbReference>
<sequence>MQDQDVIKTEVEIDDVTGETANSADNANQANSEPDISDVEIKLDGQEINLNSEDGDEGSESSQTEEVANEESSEASEGLKEALETAQELKESFESEGDKLAAVGLTLEEVHEEFIKGNGKISEKTLEKVKEAGYSEKLIKGYLRGVTAAANEVQRQFMDSFGGFKAFEEMTKWASTSGDPALVEAFNNAIDRDDLQTAVAIGKSLQREQKQSSIRKHGTKNAHLLGGGLSASTGGAKGFSSEAAMIKAINDPRYGNDRAYTEAVKSKVLAMTFN</sequence>
<evidence type="ECO:0000313" key="3">
    <source>
        <dbReference type="Proteomes" id="UP000239469"/>
    </source>
</evidence>
<dbReference type="InterPro" id="IPR008768">
    <property type="entry name" value="Gp9-like"/>
</dbReference>
<dbReference type="Pfam" id="PF05396">
    <property type="entry name" value="Phage_T7_Capsid"/>
    <property type="match status" value="1"/>
</dbReference>
<feature type="compositionally biased region" description="Low complexity" evidence="1">
    <location>
        <begin position="21"/>
        <end position="32"/>
    </location>
</feature>
<proteinExistence type="predicted"/>
<protein>
    <submittedName>
        <fullName evidence="2">Uncharacterized protein</fullName>
    </submittedName>
</protein>
<evidence type="ECO:0000256" key="1">
    <source>
        <dbReference type="SAM" id="MobiDB-lite"/>
    </source>
</evidence>
<dbReference type="EMBL" id="MTBD01000025">
    <property type="protein sequence ID" value="PRP70849.1"/>
    <property type="molecule type" value="Genomic_DNA"/>
</dbReference>
<feature type="region of interest" description="Disordered" evidence="1">
    <location>
        <begin position="1"/>
        <end position="80"/>
    </location>
</feature>
<feature type="compositionally biased region" description="Basic and acidic residues" evidence="1">
    <location>
        <begin position="1"/>
        <end position="11"/>
    </location>
</feature>
<dbReference type="Proteomes" id="UP000239469">
    <property type="component" value="Unassembled WGS sequence"/>
</dbReference>
<dbReference type="AlphaFoldDB" id="A0A2S9X547"/>
<evidence type="ECO:0000313" key="2">
    <source>
        <dbReference type="EMBL" id="PRP70849.1"/>
    </source>
</evidence>
<comment type="caution">
    <text evidence="2">The sequence shown here is derived from an EMBL/GenBank/DDBJ whole genome shotgun (WGS) entry which is preliminary data.</text>
</comment>